<dbReference type="EMBL" id="JBBNAF010000012">
    <property type="protein sequence ID" value="KAK9093033.1"/>
    <property type="molecule type" value="Genomic_DNA"/>
</dbReference>
<comment type="caution">
    <text evidence="2">The sequence shown here is derived from an EMBL/GenBank/DDBJ whole genome shotgun (WGS) entry which is preliminary data.</text>
</comment>
<dbReference type="AlphaFoldDB" id="A0AAP0EM10"/>
<keyword evidence="3" id="KW-1185">Reference proteome</keyword>
<evidence type="ECO:0000313" key="3">
    <source>
        <dbReference type="Proteomes" id="UP001420932"/>
    </source>
</evidence>
<gene>
    <name evidence="2" type="ORF">Syun_027944</name>
</gene>
<evidence type="ECO:0000256" key="1">
    <source>
        <dbReference type="ARBA" id="ARBA00009995"/>
    </source>
</evidence>
<protein>
    <submittedName>
        <fullName evidence="2">Uncharacterized protein</fullName>
    </submittedName>
</protein>
<reference evidence="2 3" key="1">
    <citation type="submission" date="2024-01" db="EMBL/GenBank/DDBJ databases">
        <title>Genome assemblies of Stephania.</title>
        <authorList>
            <person name="Yang L."/>
        </authorList>
    </citation>
    <scope>NUCLEOTIDE SEQUENCE [LARGE SCALE GENOMIC DNA]</scope>
    <source>
        <strain evidence="2">YNDBR</strain>
        <tissue evidence="2">Leaf</tissue>
    </source>
</reference>
<proteinExistence type="inferred from homology"/>
<sequence>METSRSGYFKIKFDTAVVEGIQYVGIGSVIIDKFGYVHGAHAKRFDERYITDVVELLIVREDENFLTNGCLETIIDSVPGMKGMRLKDFPSFYCCNGWDIGMEIDNNVKMDKVESLVRELIEGDQEKEMKRNAEEWKKNATKATRYGGSSFLNFERLVNEVILQKSK</sequence>
<comment type="similarity">
    <text evidence="1">Belongs to the UDP-glycosyltransferase family.</text>
</comment>
<name>A0AAP0EM10_9MAGN</name>
<organism evidence="2 3">
    <name type="scientific">Stephania yunnanensis</name>
    <dbReference type="NCBI Taxonomy" id="152371"/>
    <lineage>
        <taxon>Eukaryota</taxon>
        <taxon>Viridiplantae</taxon>
        <taxon>Streptophyta</taxon>
        <taxon>Embryophyta</taxon>
        <taxon>Tracheophyta</taxon>
        <taxon>Spermatophyta</taxon>
        <taxon>Magnoliopsida</taxon>
        <taxon>Ranunculales</taxon>
        <taxon>Menispermaceae</taxon>
        <taxon>Menispermoideae</taxon>
        <taxon>Cissampelideae</taxon>
        <taxon>Stephania</taxon>
    </lineage>
</organism>
<dbReference type="Gene3D" id="3.40.50.2000">
    <property type="entry name" value="Glycogen Phosphorylase B"/>
    <property type="match status" value="2"/>
</dbReference>
<dbReference type="PANTHER" id="PTHR11926:SF774">
    <property type="entry name" value="UDP-GLYCOSYLTRANSFERASE 85A1-RELATED"/>
    <property type="match status" value="1"/>
</dbReference>
<evidence type="ECO:0000313" key="2">
    <source>
        <dbReference type="EMBL" id="KAK9093033.1"/>
    </source>
</evidence>
<dbReference type="SUPFAM" id="SSF53756">
    <property type="entry name" value="UDP-Glycosyltransferase/glycogen phosphorylase"/>
    <property type="match status" value="1"/>
</dbReference>
<dbReference type="PANTHER" id="PTHR11926">
    <property type="entry name" value="GLUCOSYL/GLUCURONOSYL TRANSFERASES"/>
    <property type="match status" value="1"/>
</dbReference>
<dbReference type="Proteomes" id="UP001420932">
    <property type="component" value="Unassembled WGS sequence"/>
</dbReference>
<accession>A0AAP0EM10</accession>
<dbReference type="GO" id="GO:0080044">
    <property type="term" value="F:quercetin 7-O-glucosyltransferase activity"/>
    <property type="evidence" value="ECO:0007669"/>
    <property type="project" value="TreeGrafter"/>
</dbReference>
<dbReference type="GO" id="GO:0080043">
    <property type="term" value="F:quercetin 3-O-glucosyltransferase activity"/>
    <property type="evidence" value="ECO:0007669"/>
    <property type="project" value="TreeGrafter"/>
</dbReference>